<gene>
    <name evidence="2" type="ORF">BDZ94DRAFT_1238622</name>
</gene>
<feature type="transmembrane region" description="Helical" evidence="1">
    <location>
        <begin position="20"/>
        <end position="41"/>
    </location>
</feature>
<accession>A0A9P6CGR0</accession>
<sequence length="197" mass="22117">MSFGTVVHEDTMDLLIQEVIYTFFYGIHVVLYLHCMATSLKKGTPTRKQPVSLSLYTLSFLLATVIEVSALGAMIRSLILPTTGQPLDWGATNIVNLENTCFYVEKVDLDHSSLHVIGIFRIHKKDMAIFFDGKTQRSKAASVLSILVTTGVILLVLQVIYFPMYYLQNKLSYVSVVLQSVYLGFLVKPCSFECFTV</sequence>
<evidence type="ECO:0000313" key="2">
    <source>
        <dbReference type="EMBL" id="KAF9460224.1"/>
    </source>
</evidence>
<name>A0A9P6CGR0_9AGAR</name>
<evidence type="ECO:0000256" key="1">
    <source>
        <dbReference type="SAM" id="Phobius"/>
    </source>
</evidence>
<keyword evidence="1" id="KW-0472">Membrane</keyword>
<keyword evidence="1" id="KW-0812">Transmembrane</keyword>
<keyword evidence="3" id="KW-1185">Reference proteome</keyword>
<evidence type="ECO:0000313" key="3">
    <source>
        <dbReference type="Proteomes" id="UP000807353"/>
    </source>
</evidence>
<organism evidence="2 3">
    <name type="scientific">Collybia nuda</name>
    <dbReference type="NCBI Taxonomy" id="64659"/>
    <lineage>
        <taxon>Eukaryota</taxon>
        <taxon>Fungi</taxon>
        <taxon>Dikarya</taxon>
        <taxon>Basidiomycota</taxon>
        <taxon>Agaricomycotina</taxon>
        <taxon>Agaricomycetes</taxon>
        <taxon>Agaricomycetidae</taxon>
        <taxon>Agaricales</taxon>
        <taxon>Tricholomatineae</taxon>
        <taxon>Clitocybaceae</taxon>
        <taxon>Collybia</taxon>
    </lineage>
</organism>
<dbReference type="EMBL" id="MU150302">
    <property type="protein sequence ID" value="KAF9460224.1"/>
    <property type="molecule type" value="Genomic_DNA"/>
</dbReference>
<reference evidence="2" key="1">
    <citation type="submission" date="2020-11" db="EMBL/GenBank/DDBJ databases">
        <authorList>
            <consortium name="DOE Joint Genome Institute"/>
            <person name="Ahrendt S."/>
            <person name="Riley R."/>
            <person name="Andreopoulos W."/>
            <person name="Labutti K."/>
            <person name="Pangilinan J."/>
            <person name="Ruiz-Duenas F.J."/>
            <person name="Barrasa J.M."/>
            <person name="Sanchez-Garcia M."/>
            <person name="Camarero S."/>
            <person name="Miyauchi S."/>
            <person name="Serrano A."/>
            <person name="Linde D."/>
            <person name="Babiker R."/>
            <person name="Drula E."/>
            <person name="Ayuso-Fernandez I."/>
            <person name="Pacheco R."/>
            <person name="Padilla G."/>
            <person name="Ferreira P."/>
            <person name="Barriuso J."/>
            <person name="Kellner H."/>
            <person name="Castanera R."/>
            <person name="Alfaro M."/>
            <person name="Ramirez L."/>
            <person name="Pisabarro A.G."/>
            <person name="Kuo A."/>
            <person name="Tritt A."/>
            <person name="Lipzen A."/>
            <person name="He G."/>
            <person name="Yan M."/>
            <person name="Ng V."/>
            <person name="Cullen D."/>
            <person name="Martin F."/>
            <person name="Rosso M.-N."/>
            <person name="Henrissat B."/>
            <person name="Hibbett D."/>
            <person name="Martinez A.T."/>
            <person name="Grigoriev I.V."/>
        </authorList>
    </citation>
    <scope>NUCLEOTIDE SEQUENCE</scope>
    <source>
        <strain evidence="2">CBS 247.69</strain>
    </source>
</reference>
<dbReference type="AlphaFoldDB" id="A0A9P6CGR0"/>
<feature type="transmembrane region" description="Helical" evidence="1">
    <location>
        <begin position="53"/>
        <end position="79"/>
    </location>
</feature>
<proteinExistence type="predicted"/>
<comment type="caution">
    <text evidence="2">The sequence shown here is derived from an EMBL/GenBank/DDBJ whole genome shotgun (WGS) entry which is preliminary data.</text>
</comment>
<protein>
    <submittedName>
        <fullName evidence="2">Uncharacterized protein</fullName>
    </submittedName>
</protein>
<feature type="transmembrane region" description="Helical" evidence="1">
    <location>
        <begin position="140"/>
        <end position="162"/>
    </location>
</feature>
<dbReference type="Proteomes" id="UP000807353">
    <property type="component" value="Unassembled WGS sequence"/>
</dbReference>
<keyword evidence="1" id="KW-1133">Transmembrane helix</keyword>